<sequence>MLLFRIIHIQKTKDHPQQMIFSMYLVLRQESLNIEQLKLRDIKRKLREPCLIMANATQLINFNYQIINLSGKRFSGLSNNLCNSNSLLSLRLVKL</sequence>
<organism evidence="2 3">
    <name type="scientific">Paramecium octaurelia</name>
    <dbReference type="NCBI Taxonomy" id="43137"/>
    <lineage>
        <taxon>Eukaryota</taxon>
        <taxon>Sar</taxon>
        <taxon>Alveolata</taxon>
        <taxon>Ciliophora</taxon>
        <taxon>Intramacronucleata</taxon>
        <taxon>Oligohymenophorea</taxon>
        <taxon>Peniculida</taxon>
        <taxon>Parameciidae</taxon>
        <taxon>Paramecium</taxon>
    </lineage>
</organism>
<dbReference type="AlphaFoldDB" id="A0A8S1VPR9"/>
<comment type="caution">
    <text evidence="2">The sequence shown here is derived from an EMBL/GenBank/DDBJ whole genome shotgun (WGS) entry which is preliminary data.</text>
</comment>
<accession>A0A8S1VPR9</accession>
<dbReference type="OrthoDB" id="322986at2759"/>
<proteinExistence type="predicted"/>
<dbReference type="Proteomes" id="UP000683925">
    <property type="component" value="Unassembled WGS sequence"/>
</dbReference>
<protein>
    <submittedName>
        <fullName evidence="2">Uncharacterized protein</fullName>
    </submittedName>
</protein>
<evidence type="ECO:0000313" key="3">
    <source>
        <dbReference type="Proteomes" id="UP000683925"/>
    </source>
</evidence>
<dbReference type="EMBL" id="CAJJDP010000069">
    <property type="protein sequence ID" value="CAD8178115.1"/>
    <property type="molecule type" value="Genomic_DNA"/>
</dbReference>
<reference evidence="2" key="1">
    <citation type="submission" date="2021-01" db="EMBL/GenBank/DDBJ databases">
        <authorList>
            <consortium name="Genoscope - CEA"/>
            <person name="William W."/>
        </authorList>
    </citation>
    <scope>NUCLEOTIDE SEQUENCE</scope>
</reference>
<keyword evidence="3" id="KW-1185">Reference proteome</keyword>
<name>A0A8S1VPR9_PAROT</name>
<dbReference type="EMBL" id="CAJJDP010000069">
    <property type="protein sequence ID" value="CAD8178113.1"/>
    <property type="molecule type" value="Genomic_DNA"/>
</dbReference>
<gene>
    <name evidence="1" type="ORF">POCTA_138.1.T0700157</name>
    <name evidence="2" type="ORF">POCTA_138.1.T0700159</name>
</gene>
<evidence type="ECO:0000313" key="1">
    <source>
        <dbReference type="EMBL" id="CAD8178113.1"/>
    </source>
</evidence>
<evidence type="ECO:0000313" key="2">
    <source>
        <dbReference type="EMBL" id="CAD8178115.1"/>
    </source>
</evidence>